<reference evidence="1 2" key="1">
    <citation type="journal article" date="2015" name="MBio">
        <title>Genome sequence of the Drosophila melanogaster male-killing Spiroplasma strain MSRO endosymbiont.</title>
        <authorList>
            <person name="Paredes J.C."/>
            <person name="Herren J.K."/>
            <person name="Schupfer F."/>
            <person name="Marin R."/>
            <person name="Claverol S."/>
            <person name="Kuo C.H."/>
            <person name="Lemaitre B."/>
            <person name="Beven L."/>
        </authorList>
    </citation>
    <scope>NUCLEOTIDE SEQUENCE [LARGE SCALE GENOMIC DNA]</scope>
    <source>
        <strain evidence="1 2">MSRO</strain>
    </source>
</reference>
<protein>
    <submittedName>
        <fullName evidence="1">Uncharacterized protein</fullName>
    </submittedName>
</protein>
<keyword evidence="2" id="KW-1185">Reference proteome</keyword>
<dbReference type="EMBL" id="JTLV02000001">
    <property type="protein sequence ID" value="PQM30533.1"/>
    <property type="molecule type" value="Genomic_DNA"/>
</dbReference>
<evidence type="ECO:0000313" key="2">
    <source>
        <dbReference type="Proteomes" id="UP000031565"/>
    </source>
</evidence>
<organism evidence="1 2">
    <name type="scientific">Spiroplasma poulsonii</name>
    <dbReference type="NCBI Taxonomy" id="2138"/>
    <lineage>
        <taxon>Bacteria</taxon>
        <taxon>Bacillati</taxon>
        <taxon>Mycoplasmatota</taxon>
        <taxon>Mollicutes</taxon>
        <taxon>Entomoplasmatales</taxon>
        <taxon>Spiroplasmataceae</taxon>
        <taxon>Spiroplasma</taxon>
    </lineage>
</organism>
<evidence type="ECO:0000313" key="1">
    <source>
        <dbReference type="EMBL" id="PQM30533.1"/>
    </source>
</evidence>
<dbReference type="AlphaFoldDB" id="A0A2P6FAP8"/>
<dbReference type="OrthoDB" id="397686at2"/>
<comment type="caution">
    <text evidence="1">The sequence shown here is derived from an EMBL/GenBank/DDBJ whole genome shotgun (WGS) entry which is preliminary data.</text>
</comment>
<accession>A0A2P6FAP8</accession>
<dbReference type="RefSeq" id="WP_052443422.1">
    <property type="nucleotide sequence ID" value="NZ_CM020866.1"/>
</dbReference>
<gene>
    <name evidence="1" type="ORF">SMSRO_SF003020</name>
</gene>
<sequence>MQEVYYKEQAPFRNNLIDFANLFVSIFGAAVFKKLIYNLEINNSIGQYGTVSNNQVLAFTKLKGNGNDLAQCLVFTEHSLQARMSKIQYQIGFHSTATNISTIVHEIGHAISNYAWVWPNNRLRFNHNITPATGRCTPTKDKSLINIRGFMYSPNDSLVRYLGKQVGISNNAPFQQQLADWAFIQSGYGRTGGNAELFAEGFAQWLLTPDDQKGLNWQILNDFYGTYFKNYYLI</sequence>
<name>A0A2P6FAP8_9MOLU</name>
<proteinExistence type="predicted"/>
<dbReference type="Proteomes" id="UP000031565">
    <property type="component" value="Unassembled WGS sequence"/>
</dbReference>